<evidence type="ECO:0000256" key="1">
    <source>
        <dbReference type="SAM" id="MobiDB-lite"/>
    </source>
</evidence>
<name>D2V0Q8_NAEGR</name>
<dbReference type="KEGG" id="ngr:NAEGRDRAFT_62381"/>
<sequence>MPNFYASTNSTPQHLPQSLFSQFHHQQQHRQQQPMPQQSSTYASQQQHQQQNMESSMRRTSEQTFPQHYPSSSSASSMFRNQLSTIGVSISHAQPSSIIHSQQTEHDRNDRYRNSKSANFITTTTRNATFQNAIDPLGGTAIGEIGKSKSATPGRFEAKGSLILSNSSSNHSNTNSETSVLVHENEKFGDDFHEIDEGFLYLHPSWPVYVYTERGEVFMRVLCIKVNTKEIVVFDPFSKRVFQQGNFVDLKKISFDTNEEHDINTNFRLFRIQFNKLDTLIFLSKDRNEIINCLLYYAKEFREHYDEEINFEKNPNAITFTPDINVSLHHFQVFGIDKRGRFFPHTLSLYSNHLRHVDSETKEPFSTHAYSDIEGDVEIDPDMPTKLTIRYRDDNPYSFLVSDKDRSEVLVLLQGRSFIYRPPHSHVQIFDGVELNTSLGELNPTSDFPQKIAKNVSEVGVILAEPEPIKNQSGFYQKPEEEITERNKINLDVLQKGLRMFMHVPKKLVLRGKKTTAKQRVIRMFFDKLLNKVVIQWGESSDKLNHRAFVESIEEGKSTVIESSKISNFQSSNFSFAINVECKEKSATVGGRLFLVANGTIEYHHVIDGAKLLIEQKIQRGLKKN</sequence>
<feature type="compositionally biased region" description="Low complexity" evidence="1">
    <location>
        <begin position="22"/>
        <end position="55"/>
    </location>
</feature>
<proteinExistence type="predicted"/>
<evidence type="ECO:0000313" key="3">
    <source>
        <dbReference type="Proteomes" id="UP000006671"/>
    </source>
</evidence>
<dbReference type="OrthoDB" id="10325054at2759"/>
<gene>
    <name evidence="2" type="ORF">NAEGRDRAFT_62381</name>
</gene>
<dbReference type="AlphaFoldDB" id="D2V0Q8"/>
<dbReference type="EMBL" id="GG738847">
    <property type="protein sequence ID" value="EFC49769.1"/>
    <property type="molecule type" value="Genomic_DNA"/>
</dbReference>
<organism evidence="3">
    <name type="scientific">Naegleria gruberi</name>
    <name type="common">Amoeba</name>
    <dbReference type="NCBI Taxonomy" id="5762"/>
    <lineage>
        <taxon>Eukaryota</taxon>
        <taxon>Discoba</taxon>
        <taxon>Heterolobosea</taxon>
        <taxon>Tetramitia</taxon>
        <taxon>Eutetramitia</taxon>
        <taxon>Vahlkampfiidae</taxon>
        <taxon>Naegleria</taxon>
    </lineage>
</organism>
<dbReference type="GeneID" id="8855444"/>
<reference evidence="2 3" key="1">
    <citation type="journal article" date="2010" name="Cell">
        <title>The genome of Naegleria gruberi illuminates early eukaryotic versatility.</title>
        <authorList>
            <person name="Fritz-Laylin L.K."/>
            <person name="Prochnik S.E."/>
            <person name="Ginger M.L."/>
            <person name="Dacks J.B."/>
            <person name="Carpenter M.L."/>
            <person name="Field M.C."/>
            <person name="Kuo A."/>
            <person name="Paredez A."/>
            <person name="Chapman J."/>
            <person name="Pham J."/>
            <person name="Shu S."/>
            <person name="Neupane R."/>
            <person name="Cipriano M."/>
            <person name="Mancuso J."/>
            <person name="Tu H."/>
            <person name="Salamov A."/>
            <person name="Lindquist E."/>
            <person name="Shapiro H."/>
            <person name="Lucas S."/>
            <person name="Grigoriev I.V."/>
            <person name="Cande W.Z."/>
            <person name="Fulton C."/>
            <person name="Rokhsar D.S."/>
            <person name="Dawson S.C."/>
        </authorList>
    </citation>
    <scope>NUCLEOTIDE SEQUENCE [LARGE SCALE GENOMIC DNA]</scope>
    <source>
        <strain evidence="2 3">NEG-M</strain>
    </source>
</reference>
<dbReference type="VEuPathDB" id="AmoebaDB:NAEGRDRAFT_62381"/>
<dbReference type="InParanoid" id="D2V0Q8"/>
<keyword evidence="3" id="KW-1185">Reference proteome</keyword>
<dbReference type="Proteomes" id="UP000006671">
    <property type="component" value="Unassembled WGS sequence"/>
</dbReference>
<protein>
    <submittedName>
        <fullName evidence="2">Predicted protein</fullName>
    </submittedName>
</protein>
<dbReference type="OMA" id="MRVLCIK"/>
<feature type="region of interest" description="Disordered" evidence="1">
    <location>
        <begin position="22"/>
        <end position="78"/>
    </location>
</feature>
<evidence type="ECO:0000313" key="2">
    <source>
        <dbReference type="EMBL" id="EFC49769.1"/>
    </source>
</evidence>
<accession>D2V0Q8</accession>
<dbReference type="RefSeq" id="XP_002682513.1">
    <property type="nucleotide sequence ID" value="XM_002682467.1"/>
</dbReference>